<dbReference type="PANTHER" id="PTHR45825">
    <property type="entry name" value="GRANULE-BOUND STARCH SYNTHASE 1, CHLOROPLASTIC/AMYLOPLASTIC"/>
    <property type="match status" value="1"/>
</dbReference>
<accession>A0A2X0SGN6</accession>
<sequence length="481" mass="52643">MRVLFATSEVVPLIKTGGLADVSAALPAALRERGIDVRLLLPGYPQVLKALPHRQLVADLFPVHSFPAACLFASWLPNGVPLFVIECAELFERGGGAYQDENGIDWPDNALRFGMLSWVAAWMGSAGSTLDWKPDLVHCNDWQAGLAPAYLHFADDAAPCVMTVHNLAFQGNFPSYMVAELGLPIDCFQPDGVEFYGNLSFMKAGLYYADHITTVSPSYAREIQTDPLGFGLQGLLAYRREKVTGILNGIDVEGWNPATDPDLVQLYSLNDLSGKSANKCGLQKRMGLHVDPDLPLFALVSRFTQQKGVDLVLEIAPQLVNLPAQLVLLGNGDAGMQRAALDLLHHFPGKIGVYIGFDESLSHLIHGGADIFLMPSRFEPCGLSQMHSQRYGVPPVVYATGGLIDTVTDYNEVTCAQGLASGFVFHSMDVASLHATVKRAASVYHDKKSWRALQHNCMIRDFSWNRSAAAYHDVYMNLIRP</sequence>
<dbReference type="HAMAP" id="MF_00484">
    <property type="entry name" value="Glycogen_synth"/>
    <property type="match status" value="1"/>
</dbReference>
<keyword evidence="5 8" id="KW-0328">Glycosyltransferase</keyword>
<protein>
    <recommendedName>
        <fullName evidence="8">Glycogen synthase</fullName>
        <ecNumber evidence="8">2.4.1.21</ecNumber>
    </recommendedName>
    <alternativeName>
        <fullName evidence="8">Starch [bacterial glycogen] synthase</fullName>
    </alternativeName>
</protein>
<evidence type="ECO:0000256" key="8">
    <source>
        <dbReference type="HAMAP-Rule" id="MF_00484"/>
    </source>
</evidence>
<dbReference type="Pfam" id="PF00534">
    <property type="entry name" value="Glycos_transf_1"/>
    <property type="match status" value="1"/>
</dbReference>
<evidence type="ECO:0000256" key="2">
    <source>
        <dbReference type="ARBA" id="ARBA00002764"/>
    </source>
</evidence>
<comment type="pathway">
    <text evidence="3 8">Glycan biosynthesis; glycogen biosynthesis.</text>
</comment>
<evidence type="ECO:0000313" key="11">
    <source>
        <dbReference type="EMBL" id="SPS04946.1"/>
    </source>
</evidence>
<evidence type="ECO:0000256" key="4">
    <source>
        <dbReference type="ARBA" id="ARBA00010281"/>
    </source>
</evidence>
<dbReference type="CDD" id="cd03791">
    <property type="entry name" value="GT5_Glycogen_synthase_DULL1-like"/>
    <property type="match status" value="1"/>
</dbReference>
<dbReference type="Pfam" id="PF08323">
    <property type="entry name" value="Glyco_transf_5"/>
    <property type="match status" value="1"/>
</dbReference>
<comment type="catalytic activity">
    <reaction evidence="1 8">
        <text>[(1-&gt;4)-alpha-D-glucosyl](n) + ADP-alpha-D-glucose = [(1-&gt;4)-alpha-D-glucosyl](n+1) + ADP + H(+)</text>
        <dbReference type="Rhea" id="RHEA:18189"/>
        <dbReference type="Rhea" id="RHEA-COMP:9584"/>
        <dbReference type="Rhea" id="RHEA-COMP:9587"/>
        <dbReference type="ChEBI" id="CHEBI:15378"/>
        <dbReference type="ChEBI" id="CHEBI:15444"/>
        <dbReference type="ChEBI" id="CHEBI:57498"/>
        <dbReference type="ChEBI" id="CHEBI:456216"/>
        <dbReference type="EC" id="2.4.1.21"/>
    </reaction>
</comment>
<evidence type="ECO:0000259" key="9">
    <source>
        <dbReference type="Pfam" id="PF00534"/>
    </source>
</evidence>
<reference evidence="11" key="1">
    <citation type="submission" date="2018-05" db="EMBL/GenBank/DDBJ databases">
        <authorList>
            <person name="Lanie J.A."/>
            <person name="Ng W.-L."/>
            <person name="Kazmierczak K.M."/>
            <person name="Andrzejewski T.M."/>
            <person name="Davidsen T.M."/>
            <person name="Wayne K.J."/>
            <person name="Tettelin H."/>
            <person name="Glass J.I."/>
            <person name="Rusch D."/>
            <person name="Podicherti R."/>
            <person name="Tsui H.-C.T."/>
            <person name="Winkler M.E."/>
        </authorList>
    </citation>
    <scope>NUCLEOTIDE SEQUENCE</scope>
    <source>
        <strain evidence="11">KNB</strain>
    </source>
</reference>
<dbReference type="GO" id="GO:0005978">
    <property type="term" value="P:glycogen biosynthetic process"/>
    <property type="evidence" value="ECO:0007669"/>
    <property type="project" value="UniProtKB-UniRule"/>
</dbReference>
<dbReference type="GO" id="GO:0009011">
    <property type="term" value="F:alpha-1,4-glucan glucosyltransferase (ADP-glucose donor) activity"/>
    <property type="evidence" value="ECO:0007669"/>
    <property type="project" value="UniProtKB-UniRule"/>
</dbReference>
<comment type="function">
    <text evidence="2 8">Synthesizes alpha-1,4-glucan chains using ADP-glucose.</text>
</comment>
<dbReference type="SUPFAM" id="SSF53756">
    <property type="entry name" value="UDP-Glycosyltransferase/glycogen phosphorylase"/>
    <property type="match status" value="1"/>
</dbReference>
<evidence type="ECO:0000256" key="1">
    <source>
        <dbReference type="ARBA" id="ARBA00001478"/>
    </source>
</evidence>
<dbReference type="Gene3D" id="3.40.50.2000">
    <property type="entry name" value="Glycogen Phosphorylase B"/>
    <property type="match status" value="2"/>
</dbReference>
<dbReference type="UniPathway" id="UPA00164"/>
<name>A0A2X0SGN6_9PROT</name>
<evidence type="ECO:0000256" key="6">
    <source>
        <dbReference type="ARBA" id="ARBA00022679"/>
    </source>
</evidence>
<evidence type="ECO:0000259" key="10">
    <source>
        <dbReference type="Pfam" id="PF08323"/>
    </source>
</evidence>
<dbReference type="InterPro" id="IPR013534">
    <property type="entry name" value="Starch_synth_cat_dom"/>
</dbReference>
<dbReference type="EMBL" id="LS423452">
    <property type="protein sequence ID" value="SPS04946.1"/>
    <property type="molecule type" value="Genomic_DNA"/>
</dbReference>
<dbReference type="AlphaFoldDB" id="A0A2X0SGN6"/>
<evidence type="ECO:0000256" key="5">
    <source>
        <dbReference type="ARBA" id="ARBA00022676"/>
    </source>
</evidence>
<dbReference type="PANTHER" id="PTHR45825:SF8">
    <property type="entry name" value="GLYCOGEN SYNTHASE"/>
    <property type="match status" value="1"/>
</dbReference>
<dbReference type="EC" id="2.4.1.21" evidence="8"/>
<keyword evidence="6 8" id="KW-0808">Transferase</keyword>
<feature type="domain" description="Glycosyl transferase family 1" evidence="9">
    <location>
        <begin position="291"/>
        <end position="441"/>
    </location>
</feature>
<gene>
    <name evidence="8 11" type="primary">glgA</name>
    <name evidence="11" type="ORF">NITFAB_0535</name>
</gene>
<organism evidence="11">
    <name type="scientific">Candidatus Nitrotoga fabula</name>
    <dbReference type="NCBI Taxonomy" id="2182327"/>
    <lineage>
        <taxon>Bacteria</taxon>
        <taxon>Pseudomonadati</taxon>
        <taxon>Pseudomonadota</taxon>
        <taxon>Betaproteobacteria</taxon>
        <taxon>Nitrosomonadales</taxon>
        <taxon>Gallionellaceae</taxon>
        <taxon>Candidatus Nitrotoga</taxon>
    </lineage>
</organism>
<dbReference type="InterPro" id="IPR001296">
    <property type="entry name" value="Glyco_trans_1"/>
</dbReference>
<dbReference type="GO" id="GO:0004373">
    <property type="term" value="F:alpha-1,4-glucan glucosyltransferase (UDP-glucose donor) activity"/>
    <property type="evidence" value="ECO:0007669"/>
    <property type="project" value="InterPro"/>
</dbReference>
<feature type="binding site" evidence="8">
    <location>
        <position position="15"/>
    </location>
    <ligand>
        <name>ADP-alpha-D-glucose</name>
        <dbReference type="ChEBI" id="CHEBI:57498"/>
    </ligand>
</feature>
<evidence type="ECO:0000256" key="7">
    <source>
        <dbReference type="ARBA" id="ARBA00023056"/>
    </source>
</evidence>
<dbReference type="NCBIfam" id="TIGR02095">
    <property type="entry name" value="glgA"/>
    <property type="match status" value="1"/>
</dbReference>
<comment type="similarity">
    <text evidence="4 8">Belongs to the glycosyltransferase 1 family. Bacterial/plant glycogen synthase subfamily.</text>
</comment>
<evidence type="ECO:0000256" key="3">
    <source>
        <dbReference type="ARBA" id="ARBA00004964"/>
    </source>
</evidence>
<keyword evidence="7 8" id="KW-0320">Glycogen biosynthesis</keyword>
<dbReference type="NCBIfam" id="NF001899">
    <property type="entry name" value="PRK00654.1-2"/>
    <property type="match status" value="1"/>
</dbReference>
<dbReference type="InterPro" id="IPR011835">
    <property type="entry name" value="GS/SS"/>
</dbReference>
<proteinExistence type="inferred from homology"/>
<feature type="domain" description="Starch synthase catalytic" evidence="10">
    <location>
        <begin position="2"/>
        <end position="237"/>
    </location>
</feature>